<gene>
    <name evidence="3" type="ORF">SAMN05421753_115166</name>
</gene>
<keyword evidence="2" id="KW-0812">Transmembrane</keyword>
<evidence type="ECO:0000256" key="1">
    <source>
        <dbReference type="SAM" id="MobiDB-lite"/>
    </source>
</evidence>
<dbReference type="Proteomes" id="UP000199518">
    <property type="component" value="Unassembled WGS sequence"/>
</dbReference>
<organism evidence="3 4">
    <name type="scientific">Planctomicrobium piriforme</name>
    <dbReference type="NCBI Taxonomy" id="1576369"/>
    <lineage>
        <taxon>Bacteria</taxon>
        <taxon>Pseudomonadati</taxon>
        <taxon>Planctomycetota</taxon>
        <taxon>Planctomycetia</taxon>
        <taxon>Planctomycetales</taxon>
        <taxon>Planctomycetaceae</taxon>
        <taxon>Planctomicrobium</taxon>
    </lineage>
</organism>
<accession>A0A1I3NR15</accession>
<dbReference type="SUPFAM" id="SSF52047">
    <property type="entry name" value="RNI-like"/>
    <property type="match status" value="1"/>
</dbReference>
<dbReference type="STRING" id="1576369.SAMN05421753_115166"/>
<dbReference type="Gene3D" id="3.80.10.10">
    <property type="entry name" value="Ribonuclease Inhibitor"/>
    <property type="match status" value="1"/>
</dbReference>
<evidence type="ECO:0000313" key="4">
    <source>
        <dbReference type="Proteomes" id="UP000199518"/>
    </source>
</evidence>
<feature type="compositionally biased region" description="Acidic residues" evidence="1">
    <location>
        <begin position="355"/>
        <end position="366"/>
    </location>
</feature>
<dbReference type="EMBL" id="FOQD01000015">
    <property type="protein sequence ID" value="SFJ11420.1"/>
    <property type="molecule type" value="Genomic_DNA"/>
</dbReference>
<feature type="region of interest" description="Disordered" evidence="1">
    <location>
        <begin position="347"/>
        <end position="366"/>
    </location>
</feature>
<dbReference type="InterPro" id="IPR032675">
    <property type="entry name" value="LRR_dom_sf"/>
</dbReference>
<keyword evidence="4" id="KW-1185">Reference proteome</keyword>
<proteinExistence type="predicted"/>
<keyword evidence="2" id="KW-1133">Transmembrane helix</keyword>
<evidence type="ECO:0000256" key="2">
    <source>
        <dbReference type="SAM" id="Phobius"/>
    </source>
</evidence>
<keyword evidence="2" id="KW-0472">Membrane</keyword>
<feature type="transmembrane region" description="Helical" evidence="2">
    <location>
        <begin position="42"/>
        <end position="60"/>
    </location>
</feature>
<evidence type="ECO:0000313" key="3">
    <source>
        <dbReference type="EMBL" id="SFJ11420.1"/>
    </source>
</evidence>
<reference evidence="4" key="1">
    <citation type="submission" date="2016-10" db="EMBL/GenBank/DDBJ databases">
        <authorList>
            <person name="Varghese N."/>
            <person name="Submissions S."/>
        </authorList>
    </citation>
    <scope>NUCLEOTIDE SEQUENCE [LARGE SCALE GENOMIC DNA]</scope>
    <source>
        <strain evidence="4">DSM 26348</strain>
    </source>
</reference>
<protein>
    <recommendedName>
        <fullName evidence="5">Leucine Rich repeat-containing protein</fullName>
    </recommendedName>
</protein>
<evidence type="ECO:0008006" key="5">
    <source>
        <dbReference type="Google" id="ProtNLM"/>
    </source>
</evidence>
<sequence length="366" mass="40652">MLRCATRPDEALRIWQNWDLDVDAVKSTRDLSQKSRLVRPRVLIVILVVGAVAYFVSSLVRQRLLTAVLSAEVENLGGSFNRMPILPDIFNEPWIESQLRRWTKGRVTIKPRVSNTIVTLSTPFFDDAWVNRNQTSLSLIPRLCLCLNGCSITDEGLKRLGPLANLEELSVGKCQVTGKGLRILCGARSITRLEFLSQKSSSGELSFQPPPRTAFDQQNAALLADKLQCVANQTQLESVRLSAEELSLAAIEQLNTAPELKTLEIDDVIDGDIALLSHLNSLHLWLRGLYLTNASVPSFKTLIDVRSVELDVAIRVSDKDLQEIKTAGINIYRTPFYMCSQMATLGAPEPKDVESTSDESVESAME</sequence>
<dbReference type="AlphaFoldDB" id="A0A1I3NR15"/>
<name>A0A1I3NR15_9PLAN</name>